<feature type="region of interest" description="Disordered" evidence="1">
    <location>
        <begin position="52"/>
        <end position="72"/>
    </location>
</feature>
<gene>
    <name evidence="2" type="ORF">JI435_413660</name>
</gene>
<dbReference type="VEuPathDB" id="FungiDB:JI435_413660"/>
<keyword evidence="3" id="KW-1185">Reference proteome</keyword>
<dbReference type="AlphaFoldDB" id="A0A7U2I2R9"/>
<reference evidence="3" key="1">
    <citation type="journal article" date="2021" name="BMC Genomics">
        <title>Chromosome-level genome assembly and manually-curated proteome of model necrotroph Parastagonospora nodorum Sn15 reveals a genome-wide trove of candidate effector homologs, and redundancy of virulence-related functions within an accessory chromosome.</title>
        <authorList>
            <person name="Bertazzoni S."/>
            <person name="Jones D.A.B."/>
            <person name="Phan H.T."/>
            <person name="Tan K.-C."/>
            <person name="Hane J.K."/>
        </authorList>
    </citation>
    <scope>NUCLEOTIDE SEQUENCE [LARGE SCALE GENOMIC DNA]</scope>
    <source>
        <strain evidence="3">SN15 / ATCC MYA-4574 / FGSC 10173)</strain>
    </source>
</reference>
<evidence type="ECO:0000313" key="2">
    <source>
        <dbReference type="EMBL" id="QRC99613.1"/>
    </source>
</evidence>
<sequence length="139" mass="15499">MFPAAFKHITSDIPYPSRAPTYPISPRRPDPLPPTTPISTHSFQRIQPRIHLQASPPPTHPSISSALHTKISPTHTPMRHRIAAIGSRLRATSTTWVSVAHISHPPSHPISHRILRLAVVSTQIRPVRIYLHGASQQRN</sequence>
<feature type="compositionally biased region" description="Polar residues" evidence="1">
    <location>
        <begin position="61"/>
        <end position="72"/>
    </location>
</feature>
<dbReference type="EMBL" id="CP069032">
    <property type="protein sequence ID" value="QRC99613.1"/>
    <property type="molecule type" value="Genomic_DNA"/>
</dbReference>
<protein>
    <submittedName>
        <fullName evidence="2">Uncharacterized protein</fullName>
    </submittedName>
</protein>
<name>A0A7U2I2R9_PHANO</name>
<dbReference type="Proteomes" id="UP000663193">
    <property type="component" value="Chromosome 10"/>
</dbReference>
<evidence type="ECO:0000313" key="3">
    <source>
        <dbReference type="Proteomes" id="UP000663193"/>
    </source>
</evidence>
<evidence type="ECO:0000256" key="1">
    <source>
        <dbReference type="SAM" id="MobiDB-lite"/>
    </source>
</evidence>
<accession>A0A7U2I2R9</accession>
<proteinExistence type="predicted"/>
<organism evidence="2 3">
    <name type="scientific">Phaeosphaeria nodorum (strain SN15 / ATCC MYA-4574 / FGSC 10173)</name>
    <name type="common">Glume blotch fungus</name>
    <name type="synonym">Parastagonospora nodorum</name>
    <dbReference type="NCBI Taxonomy" id="321614"/>
    <lineage>
        <taxon>Eukaryota</taxon>
        <taxon>Fungi</taxon>
        <taxon>Dikarya</taxon>
        <taxon>Ascomycota</taxon>
        <taxon>Pezizomycotina</taxon>
        <taxon>Dothideomycetes</taxon>
        <taxon>Pleosporomycetidae</taxon>
        <taxon>Pleosporales</taxon>
        <taxon>Pleosporineae</taxon>
        <taxon>Phaeosphaeriaceae</taxon>
        <taxon>Parastagonospora</taxon>
    </lineage>
</organism>